<dbReference type="AlphaFoldDB" id="W1YFK0"/>
<gene>
    <name evidence="1" type="ORF">Q604_UNBC04787G0001</name>
</gene>
<comment type="caution">
    <text evidence="1">The sequence shown here is derived from an EMBL/GenBank/DDBJ whole genome shotgun (WGS) entry which is preliminary data.</text>
</comment>
<evidence type="ECO:0000313" key="1">
    <source>
        <dbReference type="EMBL" id="ETJ41288.1"/>
    </source>
</evidence>
<accession>W1YFK0</accession>
<dbReference type="EMBL" id="AZMM01004787">
    <property type="protein sequence ID" value="ETJ41288.1"/>
    <property type="molecule type" value="Genomic_DNA"/>
</dbReference>
<proteinExistence type="predicted"/>
<protein>
    <submittedName>
        <fullName evidence="1">Uncharacterized protein</fullName>
    </submittedName>
</protein>
<reference evidence="1" key="1">
    <citation type="submission" date="2013-12" db="EMBL/GenBank/DDBJ databases">
        <title>A Varibaculum cambriense genome reconstructed from a premature infant gut community with otherwise low bacterial novelty that shifts toward anaerobic metabolism during the third week of life.</title>
        <authorList>
            <person name="Brown C.T."/>
            <person name="Sharon I."/>
            <person name="Thomas B.C."/>
            <person name="Castelle C.J."/>
            <person name="Morowitz M.J."/>
            <person name="Banfield J.F."/>
        </authorList>
    </citation>
    <scope>NUCLEOTIDE SEQUENCE</scope>
</reference>
<name>W1YFK0_9ZZZZ</name>
<feature type="non-terminal residue" evidence="1">
    <location>
        <position position="1"/>
    </location>
</feature>
<sequence length="56" mass="6173">RVCDRGRFSRFLTLLNPLAPGGERGIAGGAWFPVKAKGFSRHRYFFGTISTGRATD</sequence>
<organism evidence="1">
    <name type="scientific">human gut metagenome</name>
    <dbReference type="NCBI Taxonomy" id="408170"/>
    <lineage>
        <taxon>unclassified sequences</taxon>
        <taxon>metagenomes</taxon>
        <taxon>organismal metagenomes</taxon>
    </lineage>
</organism>